<keyword evidence="6" id="KW-0472">Membrane</keyword>
<evidence type="ECO:0000259" key="7">
    <source>
        <dbReference type="Pfam" id="PF18998"/>
    </source>
</evidence>
<comment type="subcellular location">
    <subcellularLocation>
        <location evidence="1">Cell projection</location>
        <location evidence="1">Cilium</location>
    </subcellularLocation>
    <subcellularLocation>
        <location evidence="2">Cytoplasm</location>
    </subcellularLocation>
</comment>
<dbReference type="SUPFAM" id="SSF110296">
    <property type="entry name" value="Oligoxyloglucan reducing end-specific cellobiohydrolase"/>
    <property type="match status" value="2"/>
</dbReference>
<protein>
    <recommendedName>
        <fullName evidence="11">Choice-of-anchor D domain-containing protein</fullName>
    </recommendedName>
</protein>
<evidence type="ECO:0000259" key="8">
    <source>
        <dbReference type="Pfam" id="PF22544"/>
    </source>
</evidence>
<dbReference type="Pfam" id="PF22544">
    <property type="entry name" value="HYDIN_VesB_CFA65-like_Ig"/>
    <property type="match status" value="1"/>
</dbReference>
<evidence type="ECO:0000256" key="2">
    <source>
        <dbReference type="ARBA" id="ARBA00004496"/>
    </source>
</evidence>
<dbReference type="InterPro" id="IPR052025">
    <property type="entry name" value="Xyloglucanase_GH74"/>
</dbReference>
<dbReference type="GO" id="GO:0005737">
    <property type="term" value="C:cytoplasm"/>
    <property type="evidence" value="ECO:0007669"/>
    <property type="project" value="UniProtKB-SubCell"/>
</dbReference>
<dbReference type="PANTHER" id="PTHR43739:SF5">
    <property type="entry name" value="EXO-ALPHA-SIALIDASE"/>
    <property type="match status" value="1"/>
</dbReference>
<gene>
    <name evidence="9" type="ordered locus">Gura_2465</name>
</gene>
<dbReference type="EMBL" id="CP000698">
    <property type="protein sequence ID" value="ABQ26644.1"/>
    <property type="molecule type" value="Genomic_DNA"/>
</dbReference>
<dbReference type="Gene3D" id="2.60.40.10">
    <property type="entry name" value="Immunoglobulins"/>
    <property type="match status" value="1"/>
</dbReference>
<keyword evidence="6" id="KW-0812">Transmembrane</keyword>
<evidence type="ECO:0008006" key="11">
    <source>
        <dbReference type="Google" id="ProtNLM"/>
    </source>
</evidence>
<evidence type="ECO:0000313" key="10">
    <source>
        <dbReference type="Proteomes" id="UP000006695"/>
    </source>
</evidence>
<feature type="domain" description="Bacterial repeat" evidence="7">
    <location>
        <begin position="462"/>
        <end position="526"/>
    </location>
</feature>
<dbReference type="RefSeq" id="WP_011939332.1">
    <property type="nucleotide sequence ID" value="NC_009483.1"/>
</dbReference>
<reference evidence="9 10" key="1">
    <citation type="submission" date="2007-05" db="EMBL/GenBank/DDBJ databases">
        <title>Complete sequence of Geobacter uraniireducens Rf4.</title>
        <authorList>
            <consortium name="US DOE Joint Genome Institute"/>
            <person name="Copeland A."/>
            <person name="Lucas S."/>
            <person name="Lapidus A."/>
            <person name="Barry K."/>
            <person name="Detter J.C."/>
            <person name="Glavina del Rio T."/>
            <person name="Hammon N."/>
            <person name="Israni S."/>
            <person name="Dalin E."/>
            <person name="Tice H."/>
            <person name="Pitluck S."/>
            <person name="Chertkov O."/>
            <person name="Brettin T."/>
            <person name="Bruce D."/>
            <person name="Han C."/>
            <person name="Schmutz J."/>
            <person name="Larimer F."/>
            <person name="Land M."/>
            <person name="Hauser L."/>
            <person name="Kyrpides N."/>
            <person name="Mikhailova N."/>
            <person name="Shelobolina E."/>
            <person name="Aklujkar M."/>
            <person name="Lovley D."/>
            <person name="Richardson P."/>
        </authorList>
    </citation>
    <scope>NUCLEOTIDE SEQUENCE [LARGE SCALE GENOMIC DNA]</scope>
    <source>
        <strain evidence="9 10">Rf4</strain>
    </source>
</reference>
<evidence type="ECO:0000313" key="9">
    <source>
        <dbReference type="EMBL" id="ABQ26644.1"/>
    </source>
</evidence>
<evidence type="ECO:0000256" key="5">
    <source>
        <dbReference type="ARBA" id="ARBA00023273"/>
    </source>
</evidence>
<dbReference type="InterPro" id="IPR044060">
    <property type="entry name" value="Bacterial_rp_domain"/>
</dbReference>
<dbReference type="InterPro" id="IPR015943">
    <property type="entry name" value="WD40/YVTN_repeat-like_dom_sf"/>
</dbReference>
<evidence type="ECO:0000256" key="3">
    <source>
        <dbReference type="ARBA" id="ARBA00022490"/>
    </source>
</evidence>
<evidence type="ECO:0000256" key="4">
    <source>
        <dbReference type="ARBA" id="ARBA00023069"/>
    </source>
</evidence>
<keyword evidence="6" id="KW-1133">Transmembrane helix</keyword>
<accession>A5G4C6</accession>
<dbReference type="KEGG" id="gur:Gura_2465"/>
<dbReference type="NCBIfam" id="NF012200">
    <property type="entry name" value="choice_anch_D"/>
    <property type="match status" value="1"/>
</dbReference>
<proteinExistence type="predicted"/>
<keyword evidence="4" id="KW-0969">Cilium</keyword>
<feature type="domain" description="HYDIN/VesB/CFA65-like Ig-like" evidence="8">
    <location>
        <begin position="338"/>
        <end position="444"/>
    </location>
</feature>
<dbReference type="Gene3D" id="2.130.10.10">
    <property type="entry name" value="YVTN repeat-like/Quinoprotein amine dehydrogenase"/>
    <property type="match status" value="5"/>
</dbReference>
<keyword evidence="10" id="KW-1185">Reference proteome</keyword>
<keyword evidence="5" id="KW-0966">Cell projection</keyword>
<evidence type="ECO:0000256" key="1">
    <source>
        <dbReference type="ARBA" id="ARBA00004138"/>
    </source>
</evidence>
<dbReference type="InterPro" id="IPR013783">
    <property type="entry name" value="Ig-like_fold"/>
</dbReference>
<dbReference type="PANTHER" id="PTHR43739">
    <property type="entry name" value="XYLOGLUCANASE (EUROFUNG)"/>
    <property type="match status" value="1"/>
</dbReference>
<feature type="transmembrane region" description="Helical" evidence="6">
    <location>
        <begin position="12"/>
        <end position="31"/>
    </location>
</feature>
<dbReference type="HOGENOM" id="CLU_448896_0_0_7"/>
<sequence length="608" mass="60616">MQIPYVKNTVSPWFFAVLIFACFTAAVPLYAGTNQWTGIGPAGADVRALAVDPLTADTIYAATSAGIFKSVDAGGSWSAANTGLTASDMRAFAIDPLTPTTLYAGSTTGGVFKSVDGGGNWSSANSGLTASDVRALAVDPLTPATVYAGTATGGIFKSVNGGGSWSAVNSGLTASDIRALAVDAVTSTTVYAGTATGGVFRSIDGGTSWSAANSSLTAGDMRSLAVDPLTPATIYGGTATGGVFKSVNSGVSWSAVNTGLTDMVVQTLVIDPLTPATVYAGTTTGGVFMSSDGGDNWRTVNAGLTSTTIQSIAIGKAAPTTVYAGTSAVGVFKITTAPEIAISPASFNFGSVTVAIPSPAQGFTLTNTGLADLTVSSITASGGDSAMFGVAAGSCPSLTPTLKAGTGCTVNVTFTPALSGAKTTNLVVASNAVTAPNLTVPLTGTGVIQTYPLTLSVIGTGTVNYSTGGSCSTYCSQSFDKGTSITLSPVVDAGSAFAGWSGCPMTMGDSCLIILNSPLTMTATFNLLPLDVPPSPSIQAAYNAVLAGGVIRVTAAPYSEILTCDRNISVALQGGYDTLFTTVSGYTTLNGSLIVSNGTLTVDGLVIM</sequence>
<dbReference type="AlphaFoldDB" id="A5G4C6"/>
<dbReference type="InterPro" id="IPR053879">
    <property type="entry name" value="HYDIN_VesB_CFA65-like_Ig"/>
</dbReference>
<dbReference type="Proteomes" id="UP000006695">
    <property type="component" value="Chromosome"/>
</dbReference>
<dbReference type="GO" id="GO:0010411">
    <property type="term" value="P:xyloglucan metabolic process"/>
    <property type="evidence" value="ECO:0007669"/>
    <property type="project" value="TreeGrafter"/>
</dbReference>
<dbReference type="Pfam" id="PF18998">
    <property type="entry name" value="Flg_new_2"/>
    <property type="match status" value="1"/>
</dbReference>
<organism evidence="9 10">
    <name type="scientific">Geotalea uraniireducens (strain Rf4)</name>
    <name type="common">Geobacter uraniireducens</name>
    <dbReference type="NCBI Taxonomy" id="351605"/>
    <lineage>
        <taxon>Bacteria</taxon>
        <taxon>Pseudomonadati</taxon>
        <taxon>Thermodesulfobacteriota</taxon>
        <taxon>Desulfuromonadia</taxon>
        <taxon>Geobacterales</taxon>
        <taxon>Geobacteraceae</taxon>
        <taxon>Geotalea</taxon>
    </lineage>
</organism>
<name>A5G4C6_GEOUR</name>
<dbReference type="PROSITE" id="PS51257">
    <property type="entry name" value="PROKAR_LIPOPROTEIN"/>
    <property type="match status" value="1"/>
</dbReference>
<keyword evidence="3" id="KW-0963">Cytoplasm</keyword>
<evidence type="ECO:0000256" key="6">
    <source>
        <dbReference type="SAM" id="Phobius"/>
    </source>
</evidence>